<evidence type="ECO:0000256" key="7">
    <source>
        <dbReference type="RuleBase" id="RU000599"/>
    </source>
</evidence>
<dbReference type="NCBIfam" id="NF002114">
    <property type="entry name" value="PRK00951.2-4"/>
    <property type="match status" value="1"/>
</dbReference>
<dbReference type="GO" id="GO:0000105">
    <property type="term" value="P:L-histidine biosynthetic process"/>
    <property type="evidence" value="ECO:0007669"/>
    <property type="project" value="UniProtKB-UniRule"/>
</dbReference>
<dbReference type="EMBL" id="FQVH01000020">
    <property type="protein sequence ID" value="SHF38296.1"/>
    <property type="molecule type" value="Genomic_DNA"/>
</dbReference>
<keyword evidence="6" id="KW-0963">Cytoplasm</keyword>
<dbReference type="FunFam" id="3.30.230.40:FF:000003">
    <property type="entry name" value="Imidazoleglycerol-phosphate dehydratase HisB"/>
    <property type="match status" value="1"/>
</dbReference>
<dbReference type="SUPFAM" id="SSF54211">
    <property type="entry name" value="Ribosomal protein S5 domain 2-like"/>
    <property type="match status" value="2"/>
</dbReference>
<gene>
    <name evidence="6" type="primary">hisB</name>
    <name evidence="8" type="ORF">SAMN02746089_01803</name>
</gene>
<dbReference type="PANTHER" id="PTHR23133">
    <property type="entry name" value="IMIDAZOLEGLYCEROL-PHOSPHATE DEHYDRATASE HIS7"/>
    <property type="match status" value="1"/>
</dbReference>
<evidence type="ECO:0000256" key="3">
    <source>
        <dbReference type="ARBA" id="ARBA00022605"/>
    </source>
</evidence>
<dbReference type="PROSITE" id="PS00955">
    <property type="entry name" value="IGP_DEHYDRATASE_2"/>
    <property type="match status" value="1"/>
</dbReference>
<keyword evidence="5 6" id="KW-0456">Lyase</keyword>
<dbReference type="InterPro" id="IPR000807">
    <property type="entry name" value="ImidazoleglycerolP_deHydtase"/>
</dbReference>
<dbReference type="AlphaFoldDB" id="A0A1M5B7A9"/>
<name>A0A1M5B7A9_9THEO</name>
<dbReference type="GO" id="GO:0004424">
    <property type="term" value="F:imidazoleglycerol-phosphate dehydratase activity"/>
    <property type="evidence" value="ECO:0007669"/>
    <property type="project" value="UniProtKB-UniRule"/>
</dbReference>
<dbReference type="STRING" id="1121256.SAMN02746089_01803"/>
<dbReference type="PANTHER" id="PTHR23133:SF2">
    <property type="entry name" value="IMIDAZOLEGLYCEROL-PHOSPHATE DEHYDRATASE"/>
    <property type="match status" value="1"/>
</dbReference>
<dbReference type="Gene3D" id="3.30.230.40">
    <property type="entry name" value="Imidazole glycerol phosphate dehydratase, domain 1"/>
    <property type="match status" value="2"/>
</dbReference>
<comment type="similarity">
    <text evidence="6 7">Belongs to the imidazoleglycerol-phosphate dehydratase family.</text>
</comment>
<sequence length="194" mass="21590">MRKAELNRETLETQIYIELNLDGKGSSDISTGIGFFDHMLILFSKHGLFDLKIVAKGDLNVDSHHTIEDVGITMGKAFNTALRDKVGITRYGSVYLPMDEALVRVVVDISGRPFLHYDVSFTAERIGEMDTKMVEEFMRAFAFNAGITLHMDLLHGSNNHHIAEACFKGLGRALRYAVSLDEREAGLPTTKGVL</sequence>
<dbReference type="CDD" id="cd07914">
    <property type="entry name" value="IGPD"/>
    <property type="match status" value="1"/>
</dbReference>
<dbReference type="FunFam" id="3.30.230.40:FF:000001">
    <property type="entry name" value="Imidazoleglycerol-phosphate dehydratase HisB"/>
    <property type="match status" value="1"/>
</dbReference>
<organism evidence="8 9">
    <name type="scientific">Caldanaerobius fijiensis DSM 17918</name>
    <dbReference type="NCBI Taxonomy" id="1121256"/>
    <lineage>
        <taxon>Bacteria</taxon>
        <taxon>Bacillati</taxon>
        <taxon>Bacillota</taxon>
        <taxon>Clostridia</taxon>
        <taxon>Thermoanaerobacterales</taxon>
        <taxon>Thermoanaerobacteraceae</taxon>
        <taxon>Caldanaerobius</taxon>
    </lineage>
</organism>
<dbReference type="InterPro" id="IPR020565">
    <property type="entry name" value="ImidazoleglycerP_deHydtase_CS"/>
</dbReference>
<dbReference type="InterPro" id="IPR020568">
    <property type="entry name" value="Ribosomal_Su5_D2-typ_SF"/>
</dbReference>
<evidence type="ECO:0000313" key="8">
    <source>
        <dbReference type="EMBL" id="SHF38296.1"/>
    </source>
</evidence>
<keyword evidence="9" id="KW-1185">Reference proteome</keyword>
<dbReference type="Proteomes" id="UP000184088">
    <property type="component" value="Unassembled WGS sequence"/>
</dbReference>
<dbReference type="NCBIfam" id="NF002109">
    <property type="entry name" value="PRK00951.1-5"/>
    <property type="match status" value="1"/>
</dbReference>
<evidence type="ECO:0000313" key="9">
    <source>
        <dbReference type="Proteomes" id="UP000184088"/>
    </source>
</evidence>
<dbReference type="NCBIfam" id="NF002111">
    <property type="entry name" value="PRK00951.2-1"/>
    <property type="match status" value="1"/>
</dbReference>
<dbReference type="OrthoDB" id="9790411at2"/>
<dbReference type="InterPro" id="IPR038494">
    <property type="entry name" value="IGPD_sf"/>
</dbReference>
<dbReference type="UniPathway" id="UPA00031">
    <property type="reaction ID" value="UER00011"/>
</dbReference>
<dbReference type="Pfam" id="PF00475">
    <property type="entry name" value="IGPD"/>
    <property type="match status" value="1"/>
</dbReference>
<keyword evidence="4 6" id="KW-0368">Histidine biosynthesis</keyword>
<evidence type="ECO:0000256" key="6">
    <source>
        <dbReference type="HAMAP-Rule" id="MF_00076"/>
    </source>
</evidence>
<evidence type="ECO:0000256" key="4">
    <source>
        <dbReference type="ARBA" id="ARBA00023102"/>
    </source>
</evidence>
<accession>A0A1M5B7A9</accession>
<comment type="catalytic activity">
    <reaction evidence="6 7">
        <text>D-erythro-1-(imidazol-4-yl)glycerol 3-phosphate = 3-(imidazol-4-yl)-2-oxopropyl phosphate + H2O</text>
        <dbReference type="Rhea" id="RHEA:11040"/>
        <dbReference type="ChEBI" id="CHEBI:15377"/>
        <dbReference type="ChEBI" id="CHEBI:57766"/>
        <dbReference type="ChEBI" id="CHEBI:58278"/>
        <dbReference type="EC" id="4.2.1.19"/>
    </reaction>
</comment>
<protein>
    <recommendedName>
        <fullName evidence="2 6">Imidazoleglycerol-phosphate dehydratase</fullName>
        <shortName evidence="6">IGPD</shortName>
        <ecNumber evidence="6 7">4.2.1.19</ecNumber>
    </recommendedName>
</protein>
<evidence type="ECO:0000256" key="5">
    <source>
        <dbReference type="ARBA" id="ARBA00023239"/>
    </source>
</evidence>
<dbReference type="RefSeq" id="WP_073344297.1">
    <property type="nucleotide sequence ID" value="NZ_FQVH01000020.1"/>
</dbReference>
<comment type="pathway">
    <text evidence="1 6 7">Amino-acid biosynthesis; L-histidine biosynthesis; L-histidine from 5-phospho-alpha-D-ribose 1-diphosphate: step 6/9.</text>
</comment>
<evidence type="ECO:0000256" key="1">
    <source>
        <dbReference type="ARBA" id="ARBA00005047"/>
    </source>
</evidence>
<proteinExistence type="inferred from homology"/>
<reference evidence="8 9" key="1">
    <citation type="submission" date="2016-11" db="EMBL/GenBank/DDBJ databases">
        <authorList>
            <person name="Jaros S."/>
            <person name="Januszkiewicz K."/>
            <person name="Wedrychowicz H."/>
        </authorList>
    </citation>
    <scope>NUCLEOTIDE SEQUENCE [LARGE SCALE GENOMIC DNA]</scope>
    <source>
        <strain evidence="8 9">DSM 17918</strain>
    </source>
</reference>
<dbReference type="EC" id="4.2.1.19" evidence="6 7"/>
<evidence type="ECO:0000256" key="2">
    <source>
        <dbReference type="ARBA" id="ARBA00016664"/>
    </source>
</evidence>
<dbReference type="GO" id="GO:0005737">
    <property type="term" value="C:cytoplasm"/>
    <property type="evidence" value="ECO:0007669"/>
    <property type="project" value="UniProtKB-SubCell"/>
</dbReference>
<dbReference type="PROSITE" id="PS00954">
    <property type="entry name" value="IGP_DEHYDRATASE_1"/>
    <property type="match status" value="1"/>
</dbReference>
<dbReference type="HAMAP" id="MF_00076">
    <property type="entry name" value="HisB"/>
    <property type="match status" value="1"/>
</dbReference>
<comment type="subcellular location">
    <subcellularLocation>
        <location evidence="6 7">Cytoplasm</location>
    </subcellularLocation>
</comment>
<keyword evidence="3 6" id="KW-0028">Amino-acid biosynthesis</keyword>